<comment type="caution">
    <text evidence="1">The sequence shown here is derived from an EMBL/GenBank/DDBJ whole genome shotgun (WGS) entry which is preliminary data.</text>
</comment>
<name>A0A4D4KS41_STRVO</name>
<dbReference type="EMBL" id="BJHW01000001">
    <property type="protein sequence ID" value="GDY52151.1"/>
    <property type="molecule type" value="Genomic_DNA"/>
</dbReference>
<dbReference type="Proteomes" id="UP000301309">
    <property type="component" value="Unassembled WGS sequence"/>
</dbReference>
<evidence type="ECO:0000313" key="1">
    <source>
        <dbReference type="EMBL" id="GDY52151.1"/>
    </source>
</evidence>
<proteinExistence type="predicted"/>
<accession>A0A4D4KS41</accession>
<protein>
    <submittedName>
        <fullName evidence="1">Uncharacterized protein</fullName>
    </submittedName>
</protein>
<dbReference type="AlphaFoldDB" id="A0A4D4KS41"/>
<evidence type="ECO:0000313" key="2">
    <source>
        <dbReference type="Proteomes" id="UP000301309"/>
    </source>
</evidence>
<reference evidence="1 2" key="1">
    <citation type="journal article" date="2020" name="Int. J. Syst. Evol. Microbiol.">
        <title>Reclassification of Streptomyces castelarensis and Streptomyces sporoclivatus as later heterotypic synonyms of Streptomyces antimycoticus.</title>
        <authorList>
            <person name="Komaki H."/>
            <person name="Tamura T."/>
        </authorList>
    </citation>
    <scope>NUCLEOTIDE SEQUENCE [LARGE SCALE GENOMIC DNA]</scope>
    <source>
        <strain evidence="1 2">NBRC 13459</strain>
    </source>
</reference>
<gene>
    <name evidence="1" type="ORF">SVIO_027740</name>
</gene>
<organism evidence="1 2">
    <name type="scientific">Streptomyces violaceusniger</name>
    <dbReference type="NCBI Taxonomy" id="68280"/>
    <lineage>
        <taxon>Bacteria</taxon>
        <taxon>Bacillati</taxon>
        <taxon>Actinomycetota</taxon>
        <taxon>Actinomycetes</taxon>
        <taxon>Kitasatosporales</taxon>
        <taxon>Streptomycetaceae</taxon>
        <taxon>Streptomyces</taxon>
        <taxon>Streptomyces violaceusniger group</taxon>
    </lineage>
</organism>
<keyword evidence="2" id="KW-1185">Reference proteome</keyword>
<sequence>MSRRPWVRRNVGEQRLWAWMPYQEGSNRRWILEELGERIRPEWNNEMTPGRWEIARPHLRTIVSALAERFGEVDVYLQFSATERCDTRCRDAAGDDCTCSCMGENHGGAAYWRNWMLVGETTLVDVARKERHLLVRSRS</sequence>